<dbReference type="AlphaFoldDB" id="A0A068NY79"/>
<dbReference type="Proteomes" id="UP000027982">
    <property type="component" value="Chromosome"/>
</dbReference>
<protein>
    <submittedName>
        <fullName evidence="6">Membrane protein</fullName>
    </submittedName>
</protein>
<gene>
    <name evidence="6" type="ORF">OP10G_4542</name>
</gene>
<dbReference type="InterPro" id="IPR032808">
    <property type="entry name" value="DoxX"/>
</dbReference>
<dbReference type="KEGG" id="fgi:OP10G_4542"/>
<reference evidence="6 7" key="1">
    <citation type="journal article" date="2014" name="PLoS ONE">
        <title>The first complete genome sequence of the class fimbriimonadia in the phylum armatimonadetes.</title>
        <authorList>
            <person name="Hu Z.Y."/>
            <person name="Wang Y.Z."/>
            <person name="Im W.T."/>
            <person name="Wang S.Y."/>
            <person name="Zhao G.P."/>
            <person name="Zheng H.J."/>
            <person name="Quan Z.X."/>
        </authorList>
    </citation>
    <scope>NUCLEOTIDE SEQUENCE [LARGE SCALE GENOMIC DNA]</scope>
    <source>
        <strain evidence="6">Gsoil 348</strain>
    </source>
</reference>
<accession>A0A068NY79</accession>
<dbReference type="GO" id="GO:0016020">
    <property type="term" value="C:membrane"/>
    <property type="evidence" value="ECO:0007669"/>
    <property type="project" value="UniProtKB-SubCell"/>
</dbReference>
<dbReference type="eggNOG" id="COG3795">
    <property type="taxonomic scope" value="Bacteria"/>
</dbReference>
<dbReference type="OrthoDB" id="9811373at2"/>
<keyword evidence="3 5" id="KW-1133">Transmembrane helix</keyword>
<dbReference type="HOGENOM" id="CLU_120475_1_0_0"/>
<dbReference type="STRING" id="661478.OP10G_4542"/>
<feature type="transmembrane region" description="Helical" evidence="5">
    <location>
        <begin position="102"/>
        <end position="121"/>
    </location>
</feature>
<keyword evidence="7" id="KW-1185">Reference proteome</keyword>
<comment type="subcellular location">
    <subcellularLocation>
        <location evidence="1">Membrane</location>
        <topology evidence="1">Multi-pass membrane protein</topology>
    </subcellularLocation>
</comment>
<dbReference type="Pfam" id="PF13564">
    <property type="entry name" value="DoxX_2"/>
    <property type="match status" value="1"/>
</dbReference>
<evidence type="ECO:0000313" key="7">
    <source>
        <dbReference type="Proteomes" id="UP000027982"/>
    </source>
</evidence>
<dbReference type="EMBL" id="CP007139">
    <property type="protein sequence ID" value="AIE87910.1"/>
    <property type="molecule type" value="Genomic_DNA"/>
</dbReference>
<dbReference type="RefSeq" id="WP_025228214.1">
    <property type="nucleotide sequence ID" value="NZ_CP007139.1"/>
</dbReference>
<evidence type="ECO:0000313" key="6">
    <source>
        <dbReference type="EMBL" id="AIE87910.1"/>
    </source>
</evidence>
<feature type="transmembrane region" description="Helical" evidence="5">
    <location>
        <begin position="50"/>
        <end position="73"/>
    </location>
</feature>
<evidence type="ECO:0000256" key="3">
    <source>
        <dbReference type="ARBA" id="ARBA00022989"/>
    </source>
</evidence>
<feature type="transmembrane region" description="Helical" evidence="5">
    <location>
        <begin position="20"/>
        <end position="38"/>
    </location>
</feature>
<proteinExistence type="predicted"/>
<keyword evidence="4 5" id="KW-0472">Membrane</keyword>
<evidence type="ECO:0000256" key="4">
    <source>
        <dbReference type="ARBA" id="ARBA00023136"/>
    </source>
</evidence>
<sequence>MQTMTLTAPTAKGSLWTGRTFTGLSALFLLMDGVMKLFKPAPVVEAMAKLGYPDSTAVGIGILLVVITITYLIPRYSVFGAVLITGYLGGAVSTNLRVGSGAFSLFFPVAIGLLVWGGIYLRDDRVRQVFPAREK</sequence>
<evidence type="ECO:0000256" key="5">
    <source>
        <dbReference type="SAM" id="Phobius"/>
    </source>
</evidence>
<evidence type="ECO:0000256" key="1">
    <source>
        <dbReference type="ARBA" id="ARBA00004141"/>
    </source>
</evidence>
<name>A0A068NY79_FIMGI</name>
<evidence type="ECO:0000256" key="2">
    <source>
        <dbReference type="ARBA" id="ARBA00022692"/>
    </source>
</evidence>
<organism evidence="6 7">
    <name type="scientific">Fimbriimonas ginsengisoli Gsoil 348</name>
    <dbReference type="NCBI Taxonomy" id="661478"/>
    <lineage>
        <taxon>Bacteria</taxon>
        <taxon>Bacillati</taxon>
        <taxon>Armatimonadota</taxon>
        <taxon>Fimbriimonadia</taxon>
        <taxon>Fimbriimonadales</taxon>
        <taxon>Fimbriimonadaceae</taxon>
        <taxon>Fimbriimonas</taxon>
    </lineage>
</organism>
<keyword evidence="2 5" id="KW-0812">Transmembrane</keyword>